<feature type="signal peptide" evidence="2">
    <location>
        <begin position="1"/>
        <end position="17"/>
    </location>
</feature>
<keyword evidence="5" id="KW-1185">Reference proteome</keyword>
<dbReference type="SUPFAM" id="SSF54001">
    <property type="entry name" value="Cysteine proteinases"/>
    <property type="match status" value="1"/>
</dbReference>
<reference evidence="4 5" key="1">
    <citation type="submission" date="2015-08" db="EMBL/GenBank/DDBJ databases">
        <title>Ancestral chromatin configuration constrains chromatin evolution on differentiating sex chromosomes in Drosophila.</title>
        <authorList>
            <person name="Zhou Q."/>
            <person name="Bachtrog D."/>
        </authorList>
    </citation>
    <scope>NUCLEOTIDE SEQUENCE [LARGE SCALE GENOMIC DNA]</scope>
    <source>
        <tissue evidence="4">Whole larvae</tissue>
    </source>
</reference>
<organism evidence="4 5">
    <name type="scientific">Drosophila busckii</name>
    <name type="common">Fruit fly</name>
    <dbReference type="NCBI Taxonomy" id="30019"/>
    <lineage>
        <taxon>Eukaryota</taxon>
        <taxon>Metazoa</taxon>
        <taxon>Ecdysozoa</taxon>
        <taxon>Arthropoda</taxon>
        <taxon>Hexapoda</taxon>
        <taxon>Insecta</taxon>
        <taxon>Pterygota</taxon>
        <taxon>Neoptera</taxon>
        <taxon>Endopterygota</taxon>
        <taxon>Diptera</taxon>
        <taxon>Brachycera</taxon>
        <taxon>Muscomorpha</taxon>
        <taxon>Ephydroidea</taxon>
        <taxon>Drosophilidae</taxon>
        <taxon>Drosophila</taxon>
    </lineage>
</organism>
<name>A0A0M5J2G1_DROBS</name>
<dbReference type="GO" id="GO:0008234">
    <property type="term" value="F:cysteine-type peptidase activity"/>
    <property type="evidence" value="ECO:0007669"/>
    <property type="project" value="InterPro"/>
</dbReference>
<dbReference type="Gene3D" id="3.90.70.10">
    <property type="entry name" value="Cysteine proteinases"/>
    <property type="match status" value="1"/>
</dbReference>
<dbReference type="GO" id="GO:0006508">
    <property type="term" value="P:proteolysis"/>
    <property type="evidence" value="ECO:0007669"/>
    <property type="project" value="InterPro"/>
</dbReference>
<dbReference type="Pfam" id="PF00112">
    <property type="entry name" value="Peptidase_C1"/>
    <property type="match status" value="1"/>
</dbReference>
<dbReference type="InterPro" id="IPR038765">
    <property type="entry name" value="Papain-like_cys_pep_sf"/>
</dbReference>
<accession>A0A0M5J2G1</accession>
<dbReference type="OrthoDB" id="387093at2759"/>
<dbReference type="STRING" id="30019.A0A0M5J2G1"/>
<evidence type="ECO:0000313" key="5">
    <source>
        <dbReference type="Proteomes" id="UP000494163"/>
    </source>
</evidence>
<evidence type="ECO:0000256" key="1">
    <source>
        <dbReference type="ARBA" id="ARBA00008455"/>
    </source>
</evidence>
<protein>
    <submittedName>
        <fullName evidence="4">CG6337</fullName>
    </submittedName>
</protein>
<feature type="domain" description="Peptidase C1A papain C-terminal" evidence="3">
    <location>
        <begin position="112"/>
        <end position="323"/>
    </location>
</feature>
<dbReference type="InterPro" id="IPR039417">
    <property type="entry name" value="Peptidase_C1A_papain-like"/>
</dbReference>
<gene>
    <name evidence="4" type="ORF">Dbus_chr2Rg603</name>
</gene>
<evidence type="ECO:0000259" key="3">
    <source>
        <dbReference type="SMART" id="SM00645"/>
    </source>
</evidence>
<dbReference type="SMART" id="SM00645">
    <property type="entry name" value="Pept_C1"/>
    <property type="match status" value="1"/>
</dbReference>
<dbReference type="AlphaFoldDB" id="A0A0M5J2G1"/>
<evidence type="ECO:0000256" key="2">
    <source>
        <dbReference type="SAM" id="SignalP"/>
    </source>
</evidence>
<keyword evidence="2" id="KW-0732">Signal</keyword>
<dbReference type="Proteomes" id="UP000494163">
    <property type="component" value="Chromosome 2R"/>
</dbReference>
<dbReference type="EMBL" id="CP012524">
    <property type="protein sequence ID" value="ALC41024.1"/>
    <property type="molecule type" value="Genomic_DNA"/>
</dbReference>
<evidence type="ECO:0000313" key="4">
    <source>
        <dbReference type="EMBL" id="ALC41024.1"/>
    </source>
</evidence>
<proteinExistence type="inferred from homology"/>
<dbReference type="InterPro" id="IPR000668">
    <property type="entry name" value="Peptidase_C1A_C"/>
</dbReference>
<sequence>MFKLLLCCVGLFASVYAINYGQDLMTFEQYETLFAKTYATTKERNDAKYYFNYHRQWVGQQNQLADRQKSSFRVDFNAFSDIRTLAFAARLPKAIYPAVSNDATPMPATGPTPAAFNIIEEFQVQVQAQDQGLVCSSSWAYAVAKAVQIMNAIQLGTLAPVDMSAQHLIDCTGLGAGCSTQVPQTAFDFLQLPNAQLLTQADYAASPAQSTQGMCRGSASTVGGIRVLSYARLSTDADVMRYVASGFPIIVEYNPAEFGFQHYKSGVYVPAAPKAQASQFLVVVGYGHDAESNLDYWLCLNSFGEGWGERGFIRIVRKAAYPIAKRAIFPNTLG</sequence>
<dbReference type="InterPro" id="IPR013128">
    <property type="entry name" value="Peptidase_C1A"/>
</dbReference>
<feature type="chain" id="PRO_5018644248" evidence="2">
    <location>
        <begin position="18"/>
        <end position="334"/>
    </location>
</feature>
<dbReference type="CDD" id="cd02248">
    <property type="entry name" value="Peptidase_C1A"/>
    <property type="match status" value="1"/>
</dbReference>
<dbReference type="OMA" id="MANKCIY"/>
<dbReference type="PANTHER" id="PTHR12411">
    <property type="entry name" value="CYSTEINE PROTEASE FAMILY C1-RELATED"/>
    <property type="match status" value="1"/>
</dbReference>
<dbReference type="SMR" id="A0A0M5J2G1"/>
<comment type="similarity">
    <text evidence="1">Belongs to the peptidase C1 family.</text>
</comment>